<organism evidence="1">
    <name type="scientific">Mamestra configurata nucleopolyhedrovirus</name>
    <name type="common">MacoNPV</name>
    <dbReference type="NCBI Taxonomy" id="207830"/>
    <lineage>
        <taxon>Viruses</taxon>
        <taxon>Viruses incertae sedis</taxon>
        <taxon>Naldaviricetes</taxon>
        <taxon>Lefavirales</taxon>
        <taxon>Baculoviridae</taxon>
        <taxon>Alphabaculovirus</taxon>
        <taxon>Alphabaculovirus maconfiguratae</taxon>
    </lineage>
</organism>
<dbReference type="Pfam" id="PF03804">
    <property type="entry name" value="DUF325"/>
    <property type="match status" value="1"/>
</dbReference>
<dbReference type="InterPro" id="IPR003225">
    <property type="entry name" value="DUF325"/>
</dbReference>
<dbReference type="EMBL" id="MK409385">
    <property type="protein sequence ID" value="QEE79931.1"/>
    <property type="molecule type" value="Genomic_DNA"/>
</dbReference>
<name>A0A5B9GAT0_NPVMC</name>
<evidence type="ECO:0000313" key="1">
    <source>
        <dbReference type="EMBL" id="QEE79931.1"/>
    </source>
</evidence>
<sequence length="235" mass="27303">MLPYNYFAVTTFVLTVEHVPGWGMVCVQRRVPTNVKTVALRKERKNGTAKISRNNNFAIMASTTLEQYTQSLLFKHASTIETKLNALNDLCSFLRKHVAKNDYKNFDYDNRHEFIADIIAEIVHTHLPDDDDDDDDNLPESVICYRTCQECERADINARKIVALKRYVCNKCNGDINENLEIFDDDDKTLTISKWTIIKFVTEAVLLVRCWVWGLCEKPWYILWKKKTTIDSKAL</sequence>
<reference evidence="1" key="1">
    <citation type="submission" date="2019-01" db="EMBL/GenBank/DDBJ databases">
        <title>Genomics of alphabaculovirus isolates infecting Mamestra species from North America and Eurasia.</title>
        <authorList>
            <person name="Erlandson M.A."/>
            <person name="Baldwin D."/>
            <person name="Theilmann D.A."/>
        </authorList>
    </citation>
    <scope>NUCLEOTIDE SEQUENCE</scope>
    <source>
        <strain evidence="1">AB260</strain>
    </source>
</reference>
<accession>A0A5B9GAT0</accession>
<organismHost>
    <name type="scientific">Mamestra configurata</name>
    <name type="common">bertha armyworm</name>
    <dbReference type="NCBI Taxonomy" id="174822"/>
</organismHost>
<protein>
    <submittedName>
        <fullName evidence="1">Maco-A 44</fullName>
    </submittedName>
</protein>
<proteinExistence type="predicted"/>